<dbReference type="GO" id="GO:0006508">
    <property type="term" value="P:proteolysis"/>
    <property type="evidence" value="ECO:0007669"/>
    <property type="project" value="UniProtKB-KW"/>
</dbReference>
<evidence type="ECO:0000313" key="3">
    <source>
        <dbReference type="EMBL" id="GET04492.1"/>
    </source>
</evidence>
<accession>A0A8H3MIH4</accession>
<dbReference type="EMBL" id="BLAL01000356">
    <property type="protein sequence ID" value="GET04492.1"/>
    <property type="molecule type" value="Genomic_DNA"/>
</dbReference>
<dbReference type="PROSITE" id="PS50878">
    <property type="entry name" value="RT_POL"/>
    <property type="match status" value="1"/>
</dbReference>
<dbReference type="Pfam" id="PF00078">
    <property type="entry name" value="RVT_1"/>
    <property type="match status" value="1"/>
</dbReference>
<dbReference type="InterPro" id="IPR041577">
    <property type="entry name" value="RT_RNaseH_2"/>
</dbReference>
<proteinExistence type="predicted"/>
<dbReference type="PANTHER" id="PTHR37984">
    <property type="entry name" value="PROTEIN CBG26694"/>
    <property type="match status" value="1"/>
</dbReference>
<feature type="domain" description="Reverse transcriptase" evidence="2">
    <location>
        <begin position="55"/>
        <end position="246"/>
    </location>
</feature>
<dbReference type="Gene3D" id="3.10.10.10">
    <property type="entry name" value="HIV Type 1 Reverse Transcriptase, subunit A, domain 1"/>
    <property type="match status" value="1"/>
</dbReference>
<dbReference type="Gene3D" id="3.30.70.270">
    <property type="match status" value="2"/>
</dbReference>
<dbReference type="InterPro" id="IPR043502">
    <property type="entry name" value="DNA/RNA_pol_sf"/>
</dbReference>
<dbReference type="Pfam" id="PF17919">
    <property type="entry name" value="RT_RNaseH_2"/>
    <property type="match status" value="1"/>
</dbReference>
<evidence type="ECO:0000313" key="4">
    <source>
        <dbReference type="Proteomes" id="UP000615446"/>
    </source>
</evidence>
<organism evidence="3 4">
    <name type="scientific">Rhizophagus clarus</name>
    <dbReference type="NCBI Taxonomy" id="94130"/>
    <lineage>
        <taxon>Eukaryota</taxon>
        <taxon>Fungi</taxon>
        <taxon>Fungi incertae sedis</taxon>
        <taxon>Mucoromycota</taxon>
        <taxon>Glomeromycotina</taxon>
        <taxon>Glomeromycetes</taxon>
        <taxon>Glomerales</taxon>
        <taxon>Glomeraceae</taxon>
        <taxon>Rhizophagus</taxon>
    </lineage>
</organism>
<gene>
    <name evidence="3" type="ORF">RCL2_003079400</name>
</gene>
<evidence type="ECO:0000256" key="1">
    <source>
        <dbReference type="ARBA" id="ARBA00023268"/>
    </source>
</evidence>
<sequence length="320" mass="37631">MNIGEMSKERKEQIKKLLKEYENIFEYDGKKLGKKRYKETKKKGEFIKKEIEQLLKMGKIRKSWSPWVSPVTLAGKKSGSYRFCINYRKLNAITKNNAYPLPRIDELLEKYEGARWFTSLDLAVGYHQIEIAEEDKEKTAFICSQELFEYNVIPFGLKTTPAIFQRLMDNFEKHIQHIEKVLERIRKANMIIKLKKCKFGGRNIEFLGHKVEKDGLKANEKKIEAIKNISIPRNITEVRSFLGLCSYYRRFIKNFARIARPLTDLTSKKIDFKWTEKQQEAFESLKKKLMEKPILKHPDFEKEFILITDASGEGLGFILA</sequence>
<keyword evidence="1" id="KW-0511">Multifunctional enzyme</keyword>
<dbReference type="AlphaFoldDB" id="A0A8H3MIH4"/>
<dbReference type="InterPro" id="IPR043128">
    <property type="entry name" value="Rev_trsase/Diguanyl_cyclase"/>
</dbReference>
<dbReference type="SUPFAM" id="SSF56672">
    <property type="entry name" value="DNA/RNA polymerases"/>
    <property type="match status" value="1"/>
</dbReference>
<keyword evidence="3" id="KW-0378">Hydrolase</keyword>
<dbReference type="Proteomes" id="UP000615446">
    <property type="component" value="Unassembled WGS sequence"/>
</dbReference>
<evidence type="ECO:0000259" key="2">
    <source>
        <dbReference type="PROSITE" id="PS50878"/>
    </source>
</evidence>
<comment type="caution">
    <text evidence="3">The sequence shown here is derived from an EMBL/GenBank/DDBJ whole genome shotgun (WGS) entry which is preliminary data.</text>
</comment>
<protein>
    <submittedName>
        <fullName evidence="3">Retroviral-like aspartic protease 1</fullName>
    </submittedName>
</protein>
<name>A0A8H3MIH4_9GLOM</name>
<dbReference type="FunFam" id="3.30.70.270:FF:000020">
    <property type="entry name" value="Transposon Tf2-6 polyprotein-like Protein"/>
    <property type="match status" value="1"/>
</dbReference>
<keyword evidence="3" id="KW-0645">Protease</keyword>
<dbReference type="InterPro" id="IPR000477">
    <property type="entry name" value="RT_dom"/>
</dbReference>
<dbReference type="InterPro" id="IPR050951">
    <property type="entry name" value="Retrovirus_Pol_polyprotein"/>
</dbReference>
<dbReference type="CDD" id="cd01647">
    <property type="entry name" value="RT_LTR"/>
    <property type="match status" value="1"/>
</dbReference>
<dbReference type="OrthoDB" id="5920460at2759"/>
<dbReference type="PANTHER" id="PTHR37984:SF5">
    <property type="entry name" value="PROTEIN NYNRIN-LIKE"/>
    <property type="match status" value="1"/>
</dbReference>
<dbReference type="GO" id="GO:0008233">
    <property type="term" value="F:peptidase activity"/>
    <property type="evidence" value="ECO:0007669"/>
    <property type="project" value="UniProtKB-KW"/>
</dbReference>
<reference evidence="3" key="1">
    <citation type="submission" date="2019-10" db="EMBL/GenBank/DDBJ databases">
        <title>Conservation and host-specific expression of non-tandemly repeated heterogenous ribosome RNA gene in arbuscular mycorrhizal fungi.</title>
        <authorList>
            <person name="Maeda T."/>
            <person name="Kobayashi Y."/>
            <person name="Nakagawa T."/>
            <person name="Ezawa T."/>
            <person name="Yamaguchi K."/>
            <person name="Bino T."/>
            <person name="Nishimoto Y."/>
            <person name="Shigenobu S."/>
            <person name="Kawaguchi M."/>
        </authorList>
    </citation>
    <scope>NUCLEOTIDE SEQUENCE</scope>
    <source>
        <strain evidence="3">HR1</strain>
    </source>
</reference>
<dbReference type="FunFam" id="3.30.70.270:FF:000003">
    <property type="entry name" value="Transposon Ty3-G Gag-Pol polyprotein"/>
    <property type="match status" value="1"/>
</dbReference>